<evidence type="ECO:0000313" key="1">
    <source>
        <dbReference type="EMBL" id="SVA31634.1"/>
    </source>
</evidence>
<dbReference type="Pfam" id="PF01633">
    <property type="entry name" value="Choline_kinase"/>
    <property type="match status" value="1"/>
</dbReference>
<protein>
    <recommendedName>
        <fullName evidence="2">Aminoglycoside phosphotransferase domain-containing protein</fullName>
    </recommendedName>
</protein>
<dbReference type="Gene3D" id="3.30.200.20">
    <property type="entry name" value="Phosphorylase Kinase, domain 1"/>
    <property type="match status" value="1"/>
</dbReference>
<dbReference type="InterPro" id="IPR011009">
    <property type="entry name" value="Kinase-like_dom_sf"/>
</dbReference>
<name>A0A381UUJ9_9ZZZZ</name>
<dbReference type="GO" id="GO:0005737">
    <property type="term" value="C:cytoplasm"/>
    <property type="evidence" value="ECO:0007669"/>
    <property type="project" value="TreeGrafter"/>
</dbReference>
<sequence>MTTDYFKRVESLNCWEHTISCEQLEGGITNRNFLVEHGNEKFFVRLGVDIPEHGVYRFNELAASRAAHKCGISPEVVYAETGAMVLRFINGKTLEPENLRNISTLKKVVPLLKTCHQQMPLYLPGSSLIFWVFQVIRGYVNTLKESKSRMIQKLSRFLEINHELEKTIGTIDLCYGHNDLLSGNFIEDNQRLWLVDWDYAGFNSPLFDLANLASNNEYAEGLERELLEMYFENEVSDDLWKRYFAMKCASLLRESMWSMVSEIYSTLDFDYVQYTAENLERFENTFAEFRNI</sequence>
<dbReference type="AlphaFoldDB" id="A0A381UUJ9"/>
<accession>A0A381UUJ9</accession>
<dbReference type="GO" id="GO:0006646">
    <property type="term" value="P:phosphatidylethanolamine biosynthetic process"/>
    <property type="evidence" value="ECO:0007669"/>
    <property type="project" value="TreeGrafter"/>
</dbReference>
<dbReference type="SUPFAM" id="SSF56112">
    <property type="entry name" value="Protein kinase-like (PK-like)"/>
    <property type="match status" value="1"/>
</dbReference>
<dbReference type="Gene3D" id="3.90.1200.10">
    <property type="match status" value="1"/>
</dbReference>
<proteinExistence type="predicted"/>
<organism evidence="1">
    <name type="scientific">marine metagenome</name>
    <dbReference type="NCBI Taxonomy" id="408172"/>
    <lineage>
        <taxon>unclassified sequences</taxon>
        <taxon>metagenomes</taxon>
        <taxon>ecological metagenomes</taxon>
    </lineage>
</organism>
<evidence type="ECO:0008006" key="2">
    <source>
        <dbReference type="Google" id="ProtNLM"/>
    </source>
</evidence>
<reference evidence="1" key="1">
    <citation type="submission" date="2018-05" db="EMBL/GenBank/DDBJ databases">
        <authorList>
            <person name="Lanie J.A."/>
            <person name="Ng W.-L."/>
            <person name="Kazmierczak K.M."/>
            <person name="Andrzejewski T.M."/>
            <person name="Davidsen T.M."/>
            <person name="Wayne K.J."/>
            <person name="Tettelin H."/>
            <person name="Glass J.I."/>
            <person name="Rusch D."/>
            <person name="Podicherti R."/>
            <person name="Tsui H.-C.T."/>
            <person name="Winkler M.E."/>
        </authorList>
    </citation>
    <scope>NUCLEOTIDE SEQUENCE</scope>
</reference>
<dbReference type="PANTHER" id="PTHR22603">
    <property type="entry name" value="CHOLINE/ETHANOALAMINE KINASE"/>
    <property type="match status" value="1"/>
</dbReference>
<gene>
    <name evidence="1" type="ORF">METZ01_LOCUS84488</name>
</gene>
<dbReference type="EMBL" id="UINC01007139">
    <property type="protein sequence ID" value="SVA31634.1"/>
    <property type="molecule type" value="Genomic_DNA"/>
</dbReference>
<dbReference type="CDD" id="cd05151">
    <property type="entry name" value="ChoK-like"/>
    <property type="match status" value="1"/>
</dbReference>
<dbReference type="PANTHER" id="PTHR22603:SF66">
    <property type="entry name" value="ETHANOLAMINE KINASE"/>
    <property type="match status" value="1"/>
</dbReference>
<dbReference type="GO" id="GO:0004305">
    <property type="term" value="F:ethanolamine kinase activity"/>
    <property type="evidence" value="ECO:0007669"/>
    <property type="project" value="TreeGrafter"/>
</dbReference>